<feature type="domain" description="NAD-dependent epimerase/dehydratase" evidence="1">
    <location>
        <begin position="1"/>
        <end position="226"/>
    </location>
</feature>
<dbReference type="EMBL" id="DSOK01000074">
    <property type="protein sequence ID" value="HEN14302.1"/>
    <property type="molecule type" value="Genomic_DNA"/>
</dbReference>
<dbReference type="GO" id="GO:0005737">
    <property type="term" value="C:cytoplasm"/>
    <property type="evidence" value="ECO:0007669"/>
    <property type="project" value="TreeGrafter"/>
</dbReference>
<dbReference type="GO" id="GO:0004029">
    <property type="term" value="F:aldehyde dehydrogenase (NAD+) activity"/>
    <property type="evidence" value="ECO:0007669"/>
    <property type="project" value="TreeGrafter"/>
</dbReference>
<sequence length="341" mass="37156">MLVTGATGLVGSHVVEAALRRGWRVRALVRSASSGQALEELGTELAIGDLGDPASLKAATRDATVIVHCAAKVGDWGAVEDYRRINVDGVRTLIDAAEQGGQLRRFVHISSLGVYPARDHFGTDEDTPPSATGIDGYTLTKVEAEQLVVERARQTGLPAVVLRPGFIYGPRDRTILPKLWERLKSGQFAYLGSPDKVMNNTYVGNLVDAIFLAIARDDVLGRVYNITDGRLVTKREFIETIATAAEVPPPTKVVPLGLARVIARGLEYLYKLLGKQEAPLLSNARIKFLGLNLDYCIDRARRELGYAPAVDFQEGMTTTLDWQRNEMSKTGRAGGESLTPR</sequence>
<evidence type="ECO:0000313" key="2">
    <source>
        <dbReference type="EMBL" id="HEN14302.1"/>
    </source>
</evidence>
<reference evidence="2" key="1">
    <citation type="journal article" date="2020" name="mSystems">
        <title>Genome- and Community-Level Interaction Insights into Carbon Utilization and Element Cycling Functions of Hydrothermarchaeota in Hydrothermal Sediment.</title>
        <authorList>
            <person name="Zhou Z."/>
            <person name="Liu Y."/>
            <person name="Xu W."/>
            <person name="Pan J."/>
            <person name="Luo Z.H."/>
            <person name="Li M."/>
        </authorList>
    </citation>
    <scope>NUCLEOTIDE SEQUENCE [LARGE SCALE GENOMIC DNA]</scope>
    <source>
        <strain evidence="2">SpSt-339</strain>
    </source>
</reference>
<proteinExistence type="predicted"/>
<dbReference type="PANTHER" id="PTHR48079:SF6">
    <property type="entry name" value="NAD(P)-BINDING DOMAIN-CONTAINING PROTEIN-RELATED"/>
    <property type="match status" value="1"/>
</dbReference>
<protein>
    <submittedName>
        <fullName evidence="2">NAD-dependent epimerase/dehydratase family protein</fullName>
    </submittedName>
</protein>
<dbReference type="Pfam" id="PF01370">
    <property type="entry name" value="Epimerase"/>
    <property type="match status" value="1"/>
</dbReference>
<organism evidence="2">
    <name type="scientific">Schlesneria paludicola</name>
    <dbReference type="NCBI Taxonomy" id="360056"/>
    <lineage>
        <taxon>Bacteria</taxon>
        <taxon>Pseudomonadati</taxon>
        <taxon>Planctomycetota</taxon>
        <taxon>Planctomycetia</taxon>
        <taxon>Planctomycetales</taxon>
        <taxon>Planctomycetaceae</taxon>
        <taxon>Schlesneria</taxon>
    </lineage>
</organism>
<comment type="caution">
    <text evidence="2">The sequence shown here is derived from an EMBL/GenBank/DDBJ whole genome shotgun (WGS) entry which is preliminary data.</text>
</comment>
<name>A0A7C2JXS3_9PLAN</name>
<dbReference type="InterPro" id="IPR036291">
    <property type="entry name" value="NAD(P)-bd_dom_sf"/>
</dbReference>
<accession>A0A7C2JXS3</accession>
<dbReference type="AlphaFoldDB" id="A0A7C2JXS3"/>
<dbReference type="InterPro" id="IPR001509">
    <property type="entry name" value="Epimerase_deHydtase"/>
</dbReference>
<dbReference type="PANTHER" id="PTHR48079">
    <property type="entry name" value="PROTEIN YEEZ"/>
    <property type="match status" value="1"/>
</dbReference>
<dbReference type="InterPro" id="IPR051783">
    <property type="entry name" value="NAD(P)-dependent_oxidoreduct"/>
</dbReference>
<evidence type="ECO:0000259" key="1">
    <source>
        <dbReference type="Pfam" id="PF01370"/>
    </source>
</evidence>
<gene>
    <name evidence="2" type="ORF">ENQ76_02375</name>
</gene>
<dbReference type="Gene3D" id="3.40.50.720">
    <property type="entry name" value="NAD(P)-binding Rossmann-like Domain"/>
    <property type="match status" value="1"/>
</dbReference>
<dbReference type="SUPFAM" id="SSF51735">
    <property type="entry name" value="NAD(P)-binding Rossmann-fold domains"/>
    <property type="match status" value="1"/>
</dbReference>